<dbReference type="Proteomes" id="UP000192674">
    <property type="component" value="Unassembled WGS sequence"/>
</dbReference>
<feature type="compositionally biased region" description="Basic and acidic residues" evidence="1">
    <location>
        <begin position="42"/>
        <end position="56"/>
    </location>
</feature>
<reference evidence="2 3" key="1">
    <citation type="submission" date="2017-04" db="EMBL/GenBank/DDBJ databases">
        <authorList>
            <person name="Afonso C.L."/>
            <person name="Miller P.J."/>
            <person name="Scott M.A."/>
            <person name="Spackman E."/>
            <person name="Goraichik I."/>
            <person name="Dimitrov K.M."/>
            <person name="Suarez D.L."/>
            <person name="Swayne D.E."/>
        </authorList>
    </citation>
    <scope>NUCLEOTIDE SEQUENCE [LARGE SCALE GENOMIC DNA]</scope>
    <source>
        <strain evidence="2 3">DSM 43828</strain>
    </source>
</reference>
<dbReference type="RefSeq" id="WP_084433733.1">
    <property type="nucleotide sequence ID" value="NZ_FWXV01000012.1"/>
</dbReference>
<evidence type="ECO:0000313" key="3">
    <source>
        <dbReference type="Proteomes" id="UP000192674"/>
    </source>
</evidence>
<feature type="region of interest" description="Disordered" evidence="1">
    <location>
        <begin position="23"/>
        <end position="72"/>
    </location>
</feature>
<proteinExistence type="predicted"/>
<evidence type="ECO:0000256" key="1">
    <source>
        <dbReference type="SAM" id="MobiDB-lite"/>
    </source>
</evidence>
<dbReference type="EMBL" id="FWXV01000012">
    <property type="protein sequence ID" value="SMD25927.1"/>
    <property type="molecule type" value="Genomic_DNA"/>
</dbReference>
<keyword evidence="3" id="KW-1185">Reference proteome</keyword>
<dbReference type="AlphaFoldDB" id="A0A1Y5Y5A3"/>
<accession>A0A1Y5Y5A3</accession>
<evidence type="ECO:0000313" key="2">
    <source>
        <dbReference type="EMBL" id="SMD25927.1"/>
    </source>
</evidence>
<protein>
    <submittedName>
        <fullName evidence="2">Uncharacterized protein</fullName>
    </submittedName>
</protein>
<organism evidence="2 3">
    <name type="scientific">Kibdelosporangium aridum</name>
    <dbReference type="NCBI Taxonomy" id="2030"/>
    <lineage>
        <taxon>Bacteria</taxon>
        <taxon>Bacillati</taxon>
        <taxon>Actinomycetota</taxon>
        <taxon>Actinomycetes</taxon>
        <taxon>Pseudonocardiales</taxon>
        <taxon>Pseudonocardiaceae</taxon>
        <taxon>Kibdelosporangium</taxon>
    </lineage>
</organism>
<sequence>MFTTQSGKWLWRSTFIRRVLRPAVNGNETEPLLQNHKQGHHNTIERRSTTKYKDPPDQQQQLVQTGFEGEWT</sequence>
<gene>
    <name evidence="2" type="ORF">SAMN05661093_09505</name>
</gene>
<name>A0A1Y5Y5A3_KIBAR</name>